<reference evidence="4" key="1">
    <citation type="journal article" date="2019" name="Int. J. Syst. Evol. Microbiol.">
        <title>The Global Catalogue of Microorganisms (GCM) 10K type strain sequencing project: providing services to taxonomists for standard genome sequencing and annotation.</title>
        <authorList>
            <consortium name="The Broad Institute Genomics Platform"/>
            <consortium name="The Broad Institute Genome Sequencing Center for Infectious Disease"/>
            <person name="Wu L."/>
            <person name="Ma J."/>
        </authorList>
    </citation>
    <scope>NUCLEOTIDE SEQUENCE [LARGE SCALE GENOMIC DNA]</scope>
    <source>
        <strain evidence="4">DT28</strain>
    </source>
</reference>
<proteinExistence type="predicted"/>
<evidence type="ECO:0008006" key="5">
    <source>
        <dbReference type="Google" id="ProtNLM"/>
    </source>
</evidence>
<feature type="signal peptide" evidence="2">
    <location>
        <begin position="1"/>
        <end position="24"/>
    </location>
</feature>
<protein>
    <recommendedName>
        <fullName evidence="5">DUF2946 domain-containing protein</fullName>
    </recommendedName>
</protein>
<feature type="chain" id="PRO_5046556618" description="DUF2946 domain-containing protein" evidence="2">
    <location>
        <begin position="25"/>
        <end position="126"/>
    </location>
</feature>
<evidence type="ECO:0000256" key="2">
    <source>
        <dbReference type="SAM" id="SignalP"/>
    </source>
</evidence>
<feature type="compositionally biased region" description="Polar residues" evidence="1">
    <location>
        <begin position="58"/>
        <end position="70"/>
    </location>
</feature>
<organism evidence="3 4">
    <name type="scientific">Rheinheimera marina</name>
    <dbReference type="NCBI Taxonomy" id="1774958"/>
    <lineage>
        <taxon>Bacteria</taxon>
        <taxon>Pseudomonadati</taxon>
        <taxon>Pseudomonadota</taxon>
        <taxon>Gammaproteobacteria</taxon>
        <taxon>Chromatiales</taxon>
        <taxon>Chromatiaceae</taxon>
        <taxon>Rheinheimera</taxon>
    </lineage>
</organism>
<keyword evidence="2" id="KW-0732">Signal</keyword>
<evidence type="ECO:0000313" key="3">
    <source>
        <dbReference type="EMBL" id="MFC4655838.1"/>
    </source>
</evidence>
<dbReference type="EMBL" id="JBHSGB010000010">
    <property type="protein sequence ID" value="MFC4655838.1"/>
    <property type="molecule type" value="Genomic_DNA"/>
</dbReference>
<comment type="caution">
    <text evidence="3">The sequence shown here is derived from an EMBL/GenBank/DDBJ whole genome shotgun (WGS) entry which is preliminary data.</text>
</comment>
<dbReference type="InterPro" id="IPR021333">
    <property type="entry name" value="DUF2946"/>
</dbReference>
<feature type="region of interest" description="Disordered" evidence="1">
    <location>
        <begin position="39"/>
        <end position="70"/>
    </location>
</feature>
<sequence length="126" mass="13543">MHSRLRLFAPWLILALLFSNIATAAMWCYQSGGHHQQRTGQVSAETQSAHQGHMTHQMDANPSVSSSSAGDHQTDCPLCAAGCHSAVVLPLLDFTELDSSADTLVIQENAGALSTFPQGRYRPPIA</sequence>
<name>A0ABV9JNJ6_9GAMM</name>
<evidence type="ECO:0000256" key="1">
    <source>
        <dbReference type="SAM" id="MobiDB-lite"/>
    </source>
</evidence>
<accession>A0ABV9JNJ6</accession>
<dbReference type="Pfam" id="PF11162">
    <property type="entry name" value="DUF2946"/>
    <property type="match status" value="1"/>
</dbReference>
<keyword evidence="4" id="KW-1185">Reference proteome</keyword>
<dbReference type="Proteomes" id="UP001595962">
    <property type="component" value="Unassembled WGS sequence"/>
</dbReference>
<gene>
    <name evidence="3" type="ORF">ACFO3I_12555</name>
</gene>
<evidence type="ECO:0000313" key="4">
    <source>
        <dbReference type="Proteomes" id="UP001595962"/>
    </source>
</evidence>
<feature type="compositionally biased region" description="Polar residues" evidence="1">
    <location>
        <begin position="39"/>
        <end position="50"/>
    </location>
</feature>
<dbReference type="RefSeq" id="WP_377334318.1">
    <property type="nucleotide sequence ID" value="NZ_JBHSGB010000010.1"/>
</dbReference>